<feature type="domain" description="Aminotransferase class V" evidence="1">
    <location>
        <begin position="30"/>
        <end position="247"/>
    </location>
</feature>
<dbReference type="InterPro" id="IPR000192">
    <property type="entry name" value="Aminotrans_V_dom"/>
</dbReference>
<dbReference type="PANTHER" id="PTHR43586">
    <property type="entry name" value="CYSTEINE DESULFURASE"/>
    <property type="match status" value="1"/>
</dbReference>
<dbReference type="PANTHER" id="PTHR43586:SF21">
    <property type="entry name" value="PYRIDOXAL PHOSPHATE (PLP)-DEPENDENT ASPARTATE AMINOTRANSFERASE SUPERFAMILY"/>
    <property type="match status" value="1"/>
</dbReference>
<organism evidence="2">
    <name type="scientific">marine metagenome</name>
    <dbReference type="NCBI Taxonomy" id="408172"/>
    <lineage>
        <taxon>unclassified sequences</taxon>
        <taxon>metagenomes</taxon>
        <taxon>ecological metagenomes</taxon>
    </lineage>
</organism>
<dbReference type="EMBL" id="UINC01075704">
    <property type="protein sequence ID" value="SVC14150.1"/>
    <property type="molecule type" value="Genomic_DNA"/>
</dbReference>
<protein>
    <recommendedName>
        <fullName evidence="1">Aminotransferase class V domain-containing protein</fullName>
    </recommendedName>
</protein>
<proteinExistence type="predicted"/>
<name>A0A382JPW1_9ZZZZ</name>
<evidence type="ECO:0000313" key="2">
    <source>
        <dbReference type="EMBL" id="SVC14150.1"/>
    </source>
</evidence>
<sequence>MLINNISLDIDYVRAQFPAFKDPLSAKWSFFENAGGSYVPHNVIEHLNHFMTSTKVQPYAEFDTSAIAGDNMDQATELFAEMINASKDEIIIGASTTMNMYVLSNAMKHFLKSGDEVIVTNQDHEANVGAWRRLKDYGAVIKEWKINANSAELEIKELKHLLSNRTKIVAVTHCSNIVGSMNDLKSIAKLVHEYDAYIIGDGVSYAPHGFPDVKDLDVDFYAFSLYKTYGPHLGLLYGKKEILDQLPNQNHEFLEGDVPYTLNPGGPNHEELSCLIGIYEYFNNLYQHHFSDYGASVKIKIERVNDLISKHEEEIANPLLAYINSRDDI</sequence>
<dbReference type="Pfam" id="PF00266">
    <property type="entry name" value="Aminotran_5"/>
    <property type="match status" value="1"/>
</dbReference>
<accession>A0A382JPW1</accession>
<dbReference type="SUPFAM" id="SSF53383">
    <property type="entry name" value="PLP-dependent transferases"/>
    <property type="match status" value="1"/>
</dbReference>
<dbReference type="Gene3D" id="3.40.640.10">
    <property type="entry name" value="Type I PLP-dependent aspartate aminotransferase-like (Major domain)"/>
    <property type="match status" value="1"/>
</dbReference>
<dbReference type="InterPro" id="IPR015421">
    <property type="entry name" value="PyrdxlP-dep_Trfase_major"/>
</dbReference>
<feature type="non-terminal residue" evidence="2">
    <location>
        <position position="329"/>
    </location>
</feature>
<dbReference type="AlphaFoldDB" id="A0A382JPW1"/>
<dbReference type="InterPro" id="IPR015424">
    <property type="entry name" value="PyrdxlP-dep_Trfase"/>
</dbReference>
<gene>
    <name evidence="2" type="ORF">METZ01_LOCUS267004</name>
</gene>
<evidence type="ECO:0000259" key="1">
    <source>
        <dbReference type="Pfam" id="PF00266"/>
    </source>
</evidence>
<reference evidence="2" key="1">
    <citation type="submission" date="2018-05" db="EMBL/GenBank/DDBJ databases">
        <authorList>
            <person name="Lanie J.A."/>
            <person name="Ng W.-L."/>
            <person name="Kazmierczak K.M."/>
            <person name="Andrzejewski T.M."/>
            <person name="Davidsen T.M."/>
            <person name="Wayne K.J."/>
            <person name="Tettelin H."/>
            <person name="Glass J.I."/>
            <person name="Rusch D."/>
            <person name="Podicherti R."/>
            <person name="Tsui H.-C.T."/>
            <person name="Winkler M.E."/>
        </authorList>
    </citation>
    <scope>NUCLEOTIDE SEQUENCE</scope>
</reference>